<organism evidence="5 6">
    <name type="scientific">Coleofasciculus chthonoplastes PCC 7420</name>
    <dbReference type="NCBI Taxonomy" id="118168"/>
    <lineage>
        <taxon>Bacteria</taxon>
        <taxon>Bacillati</taxon>
        <taxon>Cyanobacteriota</taxon>
        <taxon>Cyanophyceae</taxon>
        <taxon>Coleofasciculales</taxon>
        <taxon>Coleofasciculaceae</taxon>
        <taxon>Coleofasciculus</taxon>
    </lineage>
</organism>
<dbReference type="HOGENOM" id="CLU_006271_0_0_3"/>
<dbReference type="InterPro" id="IPR032585">
    <property type="entry name" value="DUF4912"/>
</dbReference>
<dbReference type="AlphaFoldDB" id="B4W1A0"/>
<evidence type="ECO:0000256" key="1">
    <source>
        <dbReference type="ARBA" id="ARBA00022729"/>
    </source>
</evidence>
<dbReference type="Pfam" id="PF12849">
    <property type="entry name" value="PBP_like_2"/>
    <property type="match status" value="1"/>
</dbReference>
<accession>B4W1A0</accession>
<feature type="transmembrane region" description="Helical" evidence="3">
    <location>
        <begin position="351"/>
        <end position="371"/>
    </location>
</feature>
<dbReference type="Pfam" id="PF16258">
    <property type="entry name" value="DUF4912"/>
    <property type="match status" value="3"/>
</dbReference>
<keyword evidence="3" id="KW-1133">Transmembrane helix</keyword>
<protein>
    <recommendedName>
        <fullName evidence="4">PBP domain-containing protein</fullName>
    </recommendedName>
</protein>
<name>B4W1A0_9CYAN</name>
<evidence type="ECO:0000259" key="4">
    <source>
        <dbReference type="Pfam" id="PF12849"/>
    </source>
</evidence>
<dbReference type="STRING" id="118168.MC7420_7538"/>
<keyword evidence="3" id="KW-0812">Transmembrane</keyword>
<feature type="compositionally biased region" description="Pro residues" evidence="2">
    <location>
        <begin position="403"/>
        <end position="427"/>
    </location>
</feature>
<feature type="region of interest" description="Disordered" evidence="2">
    <location>
        <begin position="290"/>
        <end position="341"/>
    </location>
</feature>
<dbReference type="eggNOG" id="COG0226">
    <property type="taxonomic scope" value="Bacteria"/>
</dbReference>
<feature type="compositionally biased region" description="Acidic residues" evidence="2">
    <location>
        <begin position="291"/>
        <end position="308"/>
    </location>
</feature>
<dbReference type="OrthoDB" id="454818at2"/>
<gene>
    <name evidence="5" type="ORF">MC7420_7538</name>
</gene>
<dbReference type="Gene3D" id="3.40.190.10">
    <property type="entry name" value="Periplasmic binding protein-like II"/>
    <property type="match status" value="2"/>
</dbReference>
<keyword evidence="1" id="KW-0732">Signal</keyword>
<evidence type="ECO:0000313" key="6">
    <source>
        <dbReference type="Proteomes" id="UP000003835"/>
    </source>
</evidence>
<dbReference type="RefSeq" id="WP_006104877.1">
    <property type="nucleotide sequence ID" value="NZ_DS989867.1"/>
</dbReference>
<dbReference type="InterPro" id="IPR050811">
    <property type="entry name" value="Phosphate_ABC_transporter"/>
</dbReference>
<proteinExistence type="predicted"/>
<dbReference type="Proteomes" id="UP000003835">
    <property type="component" value="Unassembled WGS sequence"/>
</dbReference>
<sequence length="860" mass="94042">MMQTLGKKEALIASVILFLTLGTVSPQFRLTSLRLSPVLAQVSPEEFEVPESVPRGTTVRLDGSSSMAKVNQALKERFERQYPNSDVQLNAAGSTAALEALVNEEIDLAAIGRPLTAVEKAQGLVQIPLSRQKIAILVGPNSPYTDIDITFEQFSRIFRGEITDWSELGGEPGPIQLIDRPEYSDTRQAFQRYDVFKAAPFRTGANTTPVERDSTDTVIEELGKNAGGIGYAIADQVFDRQDVKIIPMHKVFPDDERYPFSQSLSYVYKEPATPAVEAFIGYALDPSNEQAVDEAVAETTTEPEEAIEEPAAAPQLAQAPDSPDSPEPAAPVEVDEADAEAQATPPGLIPWWVPLLIALSFLAGGFLVWLLKNRDDDDRPARRPFAGGIATNGKPTNTAGVAVPPPTPAPAPVPAPVPAPTPAPAPAPAHSSLHLVPYDGKNAYAYWDVAPAHIQNLQRPCKDLVVRLYDVTDSLLSPHQPPYLLQQFSCEPQPPYILLTLPAENRDYMAELGYLTPGGEWLLLATSNKVRVSPTIPISTAVTATPNLQAGLAPSPYPATTTAAMTAPPSGYGGGYYPPAPAHSRLFLVPYDGKNAYTYWDIAPAQAQSLQRLGGEKLMLRLYDVTDSPNPERDQPPMLQQFGCQGEQNYLLLSLPAENRDYLVELGYLTREGYWLPLTRSETVRVTPILGTGNVLPGDRGMGHSEGTWLSHSPNLSHSRLFLVPYSGKNAYAYWELVPNQIQALKHQGGEKLLLRLYDVSDSLDPDRYRSHCVQEYDCQGSENYVLLTFPSADQDYLAELGYVTASGDWLPIADSETVRVTTNIPTDSDTLFLVSRDRNNSYTYLEVPPTVLEALKHKA</sequence>
<keyword evidence="3" id="KW-0472">Membrane</keyword>
<dbReference type="InterPro" id="IPR024370">
    <property type="entry name" value="PBP_domain"/>
</dbReference>
<dbReference type="PANTHER" id="PTHR30570">
    <property type="entry name" value="PERIPLASMIC PHOSPHATE BINDING COMPONENT OF PHOSPHATE ABC TRANSPORTER"/>
    <property type="match status" value="1"/>
</dbReference>
<evidence type="ECO:0000256" key="3">
    <source>
        <dbReference type="SAM" id="Phobius"/>
    </source>
</evidence>
<evidence type="ECO:0000256" key="2">
    <source>
        <dbReference type="SAM" id="MobiDB-lite"/>
    </source>
</evidence>
<dbReference type="SUPFAM" id="SSF53850">
    <property type="entry name" value="Periplasmic binding protein-like II"/>
    <property type="match status" value="1"/>
</dbReference>
<feature type="compositionally biased region" description="Low complexity" evidence="2">
    <location>
        <begin position="309"/>
        <end position="322"/>
    </location>
</feature>
<dbReference type="EMBL" id="DS989867">
    <property type="protein sequence ID" value="EDX72058.1"/>
    <property type="molecule type" value="Genomic_DNA"/>
</dbReference>
<feature type="region of interest" description="Disordered" evidence="2">
    <location>
        <begin position="377"/>
        <end position="428"/>
    </location>
</feature>
<dbReference type="eggNOG" id="COG3330">
    <property type="taxonomic scope" value="Bacteria"/>
</dbReference>
<feature type="domain" description="PBP" evidence="4">
    <location>
        <begin position="53"/>
        <end position="285"/>
    </location>
</feature>
<reference evidence="5 6" key="1">
    <citation type="submission" date="2008-07" db="EMBL/GenBank/DDBJ databases">
        <authorList>
            <person name="Tandeau de Marsac N."/>
            <person name="Ferriera S."/>
            <person name="Johnson J."/>
            <person name="Kravitz S."/>
            <person name="Beeson K."/>
            <person name="Sutton G."/>
            <person name="Rogers Y.-H."/>
            <person name="Friedman R."/>
            <person name="Frazier M."/>
            <person name="Venter J.C."/>
        </authorList>
    </citation>
    <scope>NUCLEOTIDE SEQUENCE [LARGE SCALE GENOMIC DNA]</scope>
    <source>
        <strain evidence="5 6">PCC 7420</strain>
    </source>
</reference>
<evidence type="ECO:0000313" key="5">
    <source>
        <dbReference type="EMBL" id="EDX72058.1"/>
    </source>
</evidence>
<keyword evidence="6" id="KW-1185">Reference proteome</keyword>
<dbReference type="CDD" id="cd13653">
    <property type="entry name" value="PBP2_phosphate_like_1"/>
    <property type="match status" value="1"/>
</dbReference>
<dbReference type="PANTHER" id="PTHR30570:SF1">
    <property type="entry name" value="PHOSPHATE-BINDING PROTEIN PSTS"/>
    <property type="match status" value="1"/>
</dbReference>